<protein>
    <recommendedName>
        <fullName evidence="3">Acetoacetate decarboxylase</fullName>
    </recommendedName>
</protein>
<evidence type="ECO:0000313" key="1">
    <source>
        <dbReference type="EMBL" id="MEA5138033.1"/>
    </source>
</evidence>
<proteinExistence type="predicted"/>
<sequence>MIVEKPAPWELTGDAYIMLYRFSKEFVFENGFLEDFQKNRFLGYFGAVVLVDYHSSDVGPYQELLFIPGMFTFDWQKVFSISKIYVSTLASAENGQENWGIPKEIASFKWDNYLEKKTEVLINTQEKAFFSAEFKEKYFSIPVKSSIFPFKIVQRKNDDLLLTQPSFSGDICITSVKKIMVNLNYFPDISKVNPLITFKLKNFVMKFPSPTVKKKYF</sequence>
<dbReference type="Proteomes" id="UP001302949">
    <property type="component" value="Unassembled WGS sequence"/>
</dbReference>
<dbReference type="InterPro" id="IPR023375">
    <property type="entry name" value="ADC_dom_sf"/>
</dbReference>
<name>A0ABU5Q5B5_9BACT</name>
<gene>
    <name evidence="1" type="ORF">VB248_02745</name>
</gene>
<evidence type="ECO:0000313" key="2">
    <source>
        <dbReference type="Proteomes" id="UP001302949"/>
    </source>
</evidence>
<dbReference type="Gene3D" id="2.40.400.10">
    <property type="entry name" value="Acetoacetate decarboxylase-like"/>
    <property type="match status" value="1"/>
</dbReference>
<organism evidence="1 2">
    <name type="scientific">Arcicella rigui</name>
    <dbReference type="NCBI Taxonomy" id="797020"/>
    <lineage>
        <taxon>Bacteria</taxon>
        <taxon>Pseudomonadati</taxon>
        <taxon>Bacteroidota</taxon>
        <taxon>Cytophagia</taxon>
        <taxon>Cytophagales</taxon>
        <taxon>Flectobacillaceae</taxon>
        <taxon>Arcicella</taxon>
    </lineage>
</organism>
<dbReference type="SUPFAM" id="SSF160104">
    <property type="entry name" value="Acetoacetate decarboxylase-like"/>
    <property type="match status" value="1"/>
</dbReference>
<accession>A0ABU5Q5B5</accession>
<evidence type="ECO:0008006" key="3">
    <source>
        <dbReference type="Google" id="ProtNLM"/>
    </source>
</evidence>
<reference evidence="1 2" key="1">
    <citation type="submission" date="2023-12" db="EMBL/GenBank/DDBJ databases">
        <title>Novel species of the genus Arcicella isolated from rivers.</title>
        <authorList>
            <person name="Lu H."/>
        </authorList>
    </citation>
    <scope>NUCLEOTIDE SEQUENCE [LARGE SCALE GENOMIC DNA]</scope>
    <source>
        <strain evidence="1 2">KCTC 23307</strain>
    </source>
</reference>
<dbReference type="PANTHER" id="PTHR40518:SF1">
    <property type="entry name" value="ACETOACETATE DECARBOXYLASE"/>
    <property type="match status" value="1"/>
</dbReference>
<dbReference type="PANTHER" id="PTHR40518">
    <property type="entry name" value="ACETOACETATE DECARBOXYLASE"/>
    <property type="match status" value="1"/>
</dbReference>
<comment type="caution">
    <text evidence="1">The sequence shown here is derived from an EMBL/GenBank/DDBJ whole genome shotgun (WGS) entry which is preliminary data.</text>
</comment>
<keyword evidence="2" id="KW-1185">Reference proteome</keyword>
<dbReference type="EMBL" id="JAYFUM010000003">
    <property type="protein sequence ID" value="MEA5138033.1"/>
    <property type="molecule type" value="Genomic_DNA"/>
</dbReference>
<dbReference type="RefSeq" id="WP_323295200.1">
    <property type="nucleotide sequence ID" value="NZ_JAYFUM010000003.1"/>
</dbReference>